<dbReference type="SMART" id="SM00271">
    <property type="entry name" value="DnaJ"/>
    <property type="match status" value="1"/>
</dbReference>
<sequence>MASWINLTKSAPDEKQHKSVIVAYILWLFGGIFGLHLFYLERDAHAFLTWSTLGGYCLGWLADVTKIPRYVRDANEDPEFIEEFILKLRKEKKPPFSSSRFISAIMVAYSWAQLVMVAIPEDDVGGVNWSFLHWLIPLGAALGVWVVGNIGREKGNIVWALVFAYVGYFLRWYIFDESVWCTCMVVFSALAFDQFSKDWRRTPRKKKPLYKRILVLCLCGSIYLSLWGSYLYFNGKVTDSNGDEIPISEAIHHLFTSPWWTDLKRSLYDTYQFAQHNGWYEVWKQIIDLFDPQGEQNSYKVLGLSPTASQSEITARWRHLSREWHPDKVKDPTQQRIAQEKFMEIQQAYEILSNLKSKRRRKNKKSVEL</sequence>
<evidence type="ECO:0000313" key="10">
    <source>
        <dbReference type="RefSeq" id="XP_018318722.1"/>
    </source>
</evidence>
<feature type="transmembrane region" description="Helical" evidence="7">
    <location>
        <begin position="213"/>
        <end position="233"/>
    </location>
</feature>
<dbReference type="InterPro" id="IPR007829">
    <property type="entry name" value="TM2"/>
</dbReference>
<dbReference type="Pfam" id="PF00226">
    <property type="entry name" value="DnaJ"/>
    <property type="match status" value="1"/>
</dbReference>
<dbReference type="AlphaFoldDB" id="A0A1W4WE44"/>
<feature type="transmembrane region" description="Helical" evidence="7">
    <location>
        <begin position="155"/>
        <end position="171"/>
    </location>
</feature>
<evidence type="ECO:0000259" key="8">
    <source>
        <dbReference type="PROSITE" id="PS50076"/>
    </source>
</evidence>
<feature type="domain" description="J" evidence="8">
    <location>
        <begin position="297"/>
        <end position="366"/>
    </location>
</feature>
<dbReference type="InterPro" id="IPR036869">
    <property type="entry name" value="J_dom_sf"/>
</dbReference>
<name>A0A1W4WE44_AGRPL</name>
<dbReference type="PROSITE" id="PS50076">
    <property type="entry name" value="DNAJ_2"/>
    <property type="match status" value="1"/>
</dbReference>
<dbReference type="FunCoup" id="A0A1W4WE44">
    <property type="interactions" value="89"/>
</dbReference>
<evidence type="ECO:0000256" key="1">
    <source>
        <dbReference type="ARBA" id="ARBA00002080"/>
    </source>
</evidence>
<evidence type="ECO:0000256" key="3">
    <source>
        <dbReference type="ARBA" id="ARBA00020945"/>
    </source>
</evidence>
<dbReference type="InterPro" id="IPR001623">
    <property type="entry name" value="DnaJ_domain"/>
</dbReference>
<feature type="transmembrane region" description="Helical" evidence="7">
    <location>
        <begin position="101"/>
        <end position="119"/>
    </location>
</feature>
<comment type="function">
    <text evidence="1">May function as a co-chaperone.</text>
</comment>
<dbReference type="RefSeq" id="XP_018318722.1">
    <property type="nucleotide sequence ID" value="XM_018463220.1"/>
</dbReference>
<evidence type="ECO:0000256" key="5">
    <source>
        <dbReference type="ARBA" id="ARBA00022989"/>
    </source>
</evidence>
<gene>
    <name evidence="10" type="primary">LOC108732429</name>
</gene>
<comment type="subcellular location">
    <subcellularLocation>
        <location evidence="2">Membrane</location>
        <topology evidence="2">Multi-pass membrane protein</topology>
    </subcellularLocation>
</comment>
<feature type="transmembrane region" description="Helical" evidence="7">
    <location>
        <begin position="177"/>
        <end position="192"/>
    </location>
</feature>
<dbReference type="PRINTS" id="PR00625">
    <property type="entry name" value="JDOMAIN"/>
</dbReference>
<proteinExistence type="predicted"/>
<dbReference type="CDD" id="cd06257">
    <property type="entry name" value="DnaJ"/>
    <property type="match status" value="1"/>
</dbReference>
<feature type="transmembrane region" description="Helical" evidence="7">
    <location>
        <begin position="21"/>
        <end position="39"/>
    </location>
</feature>
<organism evidence="9 10">
    <name type="scientific">Agrilus planipennis</name>
    <name type="common">Emerald ash borer</name>
    <name type="synonym">Agrilus marcopoli</name>
    <dbReference type="NCBI Taxonomy" id="224129"/>
    <lineage>
        <taxon>Eukaryota</taxon>
        <taxon>Metazoa</taxon>
        <taxon>Ecdysozoa</taxon>
        <taxon>Arthropoda</taxon>
        <taxon>Hexapoda</taxon>
        <taxon>Insecta</taxon>
        <taxon>Pterygota</taxon>
        <taxon>Neoptera</taxon>
        <taxon>Endopterygota</taxon>
        <taxon>Coleoptera</taxon>
        <taxon>Polyphaga</taxon>
        <taxon>Elateriformia</taxon>
        <taxon>Buprestoidea</taxon>
        <taxon>Buprestidae</taxon>
        <taxon>Agrilinae</taxon>
        <taxon>Agrilus</taxon>
    </lineage>
</organism>
<dbReference type="KEGG" id="apln:108732429"/>
<dbReference type="InParanoid" id="A0A1W4WE44"/>
<dbReference type="STRING" id="224129.A0A1W4WE44"/>
<dbReference type="Proteomes" id="UP000192223">
    <property type="component" value="Unplaced"/>
</dbReference>
<evidence type="ECO:0000256" key="4">
    <source>
        <dbReference type="ARBA" id="ARBA00022692"/>
    </source>
</evidence>
<reference evidence="10" key="1">
    <citation type="submission" date="2025-08" db="UniProtKB">
        <authorList>
            <consortium name="RefSeq"/>
        </authorList>
    </citation>
    <scope>IDENTIFICATION</scope>
    <source>
        <tissue evidence="10">Entire body</tissue>
    </source>
</reference>
<keyword evidence="6 7" id="KW-0472">Membrane</keyword>
<keyword evidence="4 7" id="KW-0812">Transmembrane</keyword>
<accession>A0A1W4WE44</accession>
<keyword evidence="5 7" id="KW-1133">Transmembrane helix</keyword>
<dbReference type="CTD" id="32683"/>
<dbReference type="SUPFAM" id="SSF46565">
    <property type="entry name" value="Chaperone J-domain"/>
    <property type="match status" value="1"/>
</dbReference>
<dbReference type="PANTHER" id="PTHR44733">
    <property type="entry name" value="DNAJ HOMOLOG SUBFAMILY C MEMBER 22"/>
    <property type="match status" value="1"/>
</dbReference>
<evidence type="ECO:0000256" key="7">
    <source>
        <dbReference type="SAM" id="Phobius"/>
    </source>
</evidence>
<protein>
    <recommendedName>
        <fullName evidence="3">DnaJ homolog subfamily C member 22</fullName>
    </recommendedName>
</protein>
<dbReference type="GeneID" id="108732429"/>
<feature type="transmembrane region" description="Helical" evidence="7">
    <location>
        <begin position="131"/>
        <end position="148"/>
    </location>
</feature>
<dbReference type="OrthoDB" id="10262359at2759"/>
<dbReference type="Pfam" id="PF05154">
    <property type="entry name" value="TM2"/>
    <property type="match status" value="1"/>
</dbReference>
<evidence type="ECO:0000313" key="9">
    <source>
        <dbReference type="Proteomes" id="UP000192223"/>
    </source>
</evidence>
<dbReference type="PANTHER" id="PTHR44733:SF1">
    <property type="entry name" value="DNAJ HOMOLOG SUBFAMILY C MEMBER 22"/>
    <property type="match status" value="1"/>
</dbReference>
<dbReference type="Gene3D" id="1.10.287.110">
    <property type="entry name" value="DnaJ domain"/>
    <property type="match status" value="1"/>
</dbReference>
<feature type="transmembrane region" description="Helical" evidence="7">
    <location>
        <begin position="45"/>
        <end position="62"/>
    </location>
</feature>
<dbReference type="GO" id="GO:0016020">
    <property type="term" value="C:membrane"/>
    <property type="evidence" value="ECO:0007669"/>
    <property type="project" value="UniProtKB-SubCell"/>
</dbReference>
<keyword evidence="9" id="KW-1185">Reference proteome</keyword>
<evidence type="ECO:0000256" key="2">
    <source>
        <dbReference type="ARBA" id="ARBA00004141"/>
    </source>
</evidence>
<evidence type="ECO:0000256" key="6">
    <source>
        <dbReference type="ARBA" id="ARBA00023136"/>
    </source>
</evidence>